<organism evidence="1 2">
    <name type="scientific">Prochlorococcus marinus (strain AS9601)</name>
    <dbReference type="NCBI Taxonomy" id="146891"/>
    <lineage>
        <taxon>Bacteria</taxon>
        <taxon>Bacillati</taxon>
        <taxon>Cyanobacteriota</taxon>
        <taxon>Cyanophyceae</taxon>
        <taxon>Synechococcales</taxon>
        <taxon>Prochlorococcaceae</taxon>
        <taxon>Prochlorococcus</taxon>
    </lineage>
</organism>
<protein>
    <submittedName>
        <fullName evidence="1">Uncharacterized protein</fullName>
    </submittedName>
</protein>
<name>A2BNI1_PROMS</name>
<gene>
    <name evidence="1" type="ordered locus">A9601_00541</name>
</gene>
<reference evidence="1 2" key="1">
    <citation type="journal article" date="2007" name="PLoS Genet.">
        <title>Patterns and implications of gene gain and loss in the evolution of Prochlorococcus.</title>
        <authorList>
            <person name="Kettler G.C."/>
            <person name="Martiny A.C."/>
            <person name="Huang K."/>
            <person name="Zucker J."/>
            <person name="Coleman M.L."/>
            <person name="Rodrigue S."/>
            <person name="Chen F."/>
            <person name="Lapidus A."/>
            <person name="Ferriera S."/>
            <person name="Johnson J."/>
            <person name="Steglich C."/>
            <person name="Church G.M."/>
            <person name="Richardson P."/>
            <person name="Chisholm S.W."/>
        </authorList>
    </citation>
    <scope>NUCLEOTIDE SEQUENCE [LARGE SCALE GENOMIC DNA]</scope>
    <source>
        <strain evidence="1 2">AS9601</strain>
    </source>
</reference>
<evidence type="ECO:0000313" key="1">
    <source>
        <dbReference type="EMBL" id="ABM69342.1"/>
    </source>
</evidence>
<dbReference type="OrthoDB" id="540109at2"/>
<dbReference type="EMBL" id="CP000551">
    <property type="protein sequence ID" value="ABM69342.1"/>
    <property type="molecule type" value="Genomic_DNA"/>
</dbReference>
<dbReference type="KEGG" id="pmb:A9601_00541"/>
<evidence type="ECO:0000313" key="2">
    <source>
        <dbReference type="Proteomes" id="UP000002590"/>
    </source>
</evidence>
<dbReference type="AlphaFoldDB" id="A2BNI1"/>
<dbReference type="STRING" id="146891.A9601_00541"/>
<dbReference type="Proteomes" id="UP000002590">
    <property type="component" value="Chromosome"/>
</dbReference>
<proteinExistence type="predicted"/>
<accession>A2BNI1</accession>
<dbReference type="RefSeq" id="WP_011817532.1">
    <property type="nucleotide sequence ID" value="NC_008816.1"/>
</dbReference>
<sequence length="150" mass="17904">MLVINSNRQEFENWMNNAAIKEPEKTNFHNWIYNSPLDIYIPKIPPVGCTISAGWCQGDYNGYVFDITVSIDHFDWMSYINKEYKYISIDSEVIKYLNWIGDIPTIRFYIDQRTGYFDKKAHKKISVYLIKEDEKFYEIEAEKKFNLKVS</sequence>
<dbReference type="HOGENOM" id="CLU_1601235_0_0_3"/>